<accession>A0AAV4UI53</accession>
<comment type="caution">
    <text evidence="1">The sequence shown here is derived from an EMBL/GenBank/DDBJ whole genome shotgun (WGS) entry which is preliminary data.</text>
</comment>
<proteinExistence type="predicted"/>
<gene>
    <name evidence="1" type="ORF">CEXT_761571</name>
</gene>
<dbReference type="Proteomes" id="UP001054945">
    <property type="component" value="Unassembled WGS sequence"/>
</dbReference>
<dbReference type="AlphaFoldDB" id="A0AAV4UI53"/>
<keyword evidence="2" id="KW-1185">Reference proteome</keyword>
<reference evidence="1 2" key="1">
    <citation type="submission" date="2021-06" db="EMBL/GenBank/DDBJ databases">
        <title>Caerostris extrusa draft genome.</title>
        <authorList>
            <person name="Kono N."/>
            <person name="Arakawa K."/>
        </authorList>
    </citation>
    <scope>NUCLEOTIDE SEQUENCE [LARGE SCALE GENOMIC DNA]</scope>
</reference>
<dbReference type="EMBL" id="BPLR01012907">
    <property type="protein sequence ID" value="GIY57433.1"/>
    <property type="molecule type" value="Genomic_DNA"/>
</dbReference>
<organism evidence="1 2">
    <name type="scientific">Caerostris extrusa</name>
    <name type="common">Bark spider</name>
    <name type="synonym">Caerostris bankana</name>
    <dbReference type="NCBI Taxonomy" id="172846"/>
    <lineage>
        <taxon>Eukaryota</taxon>
        <taxon>Metazoa</taxon>
        <taxon>Ecdysozoa</taxon>
        <taxon>Arthropoda</taxon>
        <taxon>Chelicerata</taxon>
        <taxon>Arachnida</taxon>
        <taxon>Araneae</taxon>
        <taxon>Araneomorphae</taxon>
        <taxon>Entelegynae</taxon>
        <taxon>Araneoidea</taxon>
        <taxon>Araneidae</taxon>
        <taxon>Caerostris</taxon>
    </lineage>
</organism>
<name>A0AAV4UI53_CAEEX</name>
<protein>
    <submittedName>
        <fullName evidence="1">Uncharacterized protein</fullName>
    </submittedName>
</protein>
<evidence type="ECO:0000313" key="1">
    <source>
        <dbReference type="EMBL" id="GIY57433.1"/>
    </source>
</evidence>
<sequence>MVLKEDIPDSITNSITSALDLDNGTFSNKPPSLQPFFEEDWIGSCSSAKSPLTKDSENLNAVSIAEVSETLLENKHHSNVNKVEEPNSNSLVEYNVSSPNEVFPSNVEPPSTDTDSNHIETTLGSITNYLLEDPFDKFTDALISFFQR</sequence>
<evidence type="ECO:0000313" key="2">
    <source>
        <dbReference type="Proteomes" id="UP001054945"/>
    </source>
</evidence>